<gene>
    <name evidence="1" type="ORF">LCGC14_2231890</name>
</gene>
<dbReference type="EMBL" id="LAZR01030043">
    <property type="protein sequence ID" value="KKL57791.1"/>
    <property type="molecule type" value="Genomic_DNA"/>
</dbReference>
<comment type="caution">
    <text evidence="1">The sequence shown here is derived from an EMBL/GenBank/DDBJ whole genome shotgun (WGS) entry which is preliminary data.</text>
</comment>
<name>A0A0F9DVQ9_9ZZZZ</name>
<evidence type="ECO:0000313" key="1">
    <source>
        <dbReference type="EMBL" id="KKL57791.1"/>
    </source>
</evidence>
<accession>A0A0F9DVQ9</accession>
<dbReference type="AlphaFoldDB" id="A0A0F9DVQ9"/>
<organism evidence="1">
    <name type="scientific">marine sediment metagenome</name>
    <dbReference type="NCBI Taxonomy" id="412755"/>
    <lineage>
        <taxon>unclassified sequences</taxon>
        <taxon>metagenomes</taxon>
        <taxon>ecological metagenomes</taxon>
    </lineage>
</organism>
<proteinExistence type="predicted"/>
<sequence length="100" mass="11511">MARQKIELTAERFTNPRIIVTTDDDGGLTFEDEDGNELDRKTAMVRQYSFDYRTKNPDDAKESSRKYAASVREDAASFRALQEKVREQQEQEENAGDDNS</sequence>
<reference evidence="1" key="1">
    <citation type="journal article" date="2015" name="Nature">
        <title>Complex archaea that bridge the gap between prokaryotes and eukaryotes.</title>
        <authorList>
            <person name="Spang A."/>
            <person name="Saw J.H."/>
            <person name="Jorgensen S.L."/>
            <person name="Zaremba-Niedzwiedzka K."/>
            <person name="Martijn J."/>
            <person name="Lind A.E."/>
            <person name="van Eijk R."/>
            <person name="Schleper C."/>
            <person name="Guy L."/>
            <person name="Ettema T.J."/>
        </authorList>
    </citation>
    <scope>NUCLEOTIDE SEQUENCE</scope>
</reference>
<protein>
    <submittedName>
        <fullName evidence="1">Uncharacterized protein</fullName>
    </submittedName>
</protein>